<keyword evidence="7 12" id="KW-0862">Zinc</keyword>
<dbReference type="SUPFAM" id="SSF81995">
    <property type="entry name" value="beta-sandwich domain of Sec23/24"/>
    <property type="match status" value="1"/>
</dbReference>
<keyword evidence="5 12" id="KW-0479">Metal-binding</keyword>
<feature type="domain" description="Sec23/Sec24 trunk" evidence="15">
    <location>
        <begin position="122"/>
        <end position="355"/>
    </location>
</feature>
<keyword evidence="10 12" id="KW-0472">Membrane</keyword>
<dbReference type="SUPFAM" id="SSF81811">
    <property type="entry name" value="Helical domain of Sec23/24"/>
    <property type="match status" value="1"/>
</dbReference>
<keyword evidence="12" id="KW-0963">Cytoplasm</keyword>
<keyword evidence="9 12" id="KW-0653">Protein transport</keyword>
<keyword evidence="11 12" id="KW-0968">Cytoplasmic vesicle</keyword>
<evidence type="ECO:0000256" key="6">
    <source>
        <dbReference type="ARBA" id="ARBA00022824"/>
    </source>
</evidence>
<dbReference type="InterPro" id="IPR007123">
    <property type="entry name" value="Gelsolin-like_dom"/>
</dbReference>
<dbReference type="Pfam" id="PF04811">
    <property type="entry name" value="Sec23_trunk"/>
    <property type="match status" value="1"/>
</dbReference>
<evidence type="ECO:0000259" key="13">
    <source>
        <dbReference type="Pfam" id="PF00626"/>
    </source>
</evidence>
<evidence type="ECO:0000256" key="8">
    <source>
        <dbReference type="ARBA" id="ARBA00022892"/>
    </source>
</evidence>
<dbReference type="InterPro" id="IPR006895">
    <property type="entry name" value="Znf_Sec23_Sec24"/>
</dbReference>
<evidence type="ECO:0000256" key="2">
    <source>
        <dbReference type="ARBA" id="ARBA00004397"/>
    </source>
</evidence>
<evidence type="ECO:0000256" key="1">
    <source>
        <dbReference type="ARBA" id="ARBA00004299"/>
    </source>
</evidence>
<dbReference type="VEuPathDB" id="MicrosporidiaDB:H312_03319"/>
<evidence type="ECO:0000313" key="18">
    <source>
        <dbReference type="EMBL" id="KCZ79295.1"/>
    </source>
</evidence>
<dbReference type="SUPFAM" id="SSF82754">
    <property type="entry name" value="C-terminal, gelsolin-like domain of Sec23/24"/>
    <property type="match status" value="1"/>
</dbReference>
<dbReference type="Pfam" id="PF08033">
    <property type="entry name" value="Sec23_BS"/>
    <property type="match status" value="1"/>
</dbReference>
<accession>A0A059EWJ3</accession>
<dbReference type="GO" id="GO:0090110">
    <property type="term" value="P:COPII-coated vesicle cargo loading"/>
    <property type="evidence" value="ECO:0007669"/>
    <property type="project" value="TreeGrafter"/>
</dbReference>
<evidence type="ECO:0000256" key="7">
    <source>
        <dbReference type="ARBA" id="ARBA00022833"/>
    </source>
</evidence>
<dbReference type="InterPro" id="IPR029006">
    <property type="entry name" value="ADF-H/Gelsolin-like_dom_sf"/>
</dbReference>
<dbReference type="STRING" id="1288291.A0A059EWJ3"/>
<dbReference type="Pfam" id="PF00626">
    <property type="entry name" value="Gelsolin"/>
    <property type="match status" value="1"/>
</dbReference>
<dbReference type="GO" id="GO:0006886">
    <property type="term" value="P:intracellular protein transport"/>
    <property type="evidence" value="ECO:0007669"/>
    <property type="project" value="InterPro"/>
</dbReference>
<reference evidence="19" key="1">
    <citation type="submission" date="2013-02" db="EMBL/GenBank/DDBJ databases">
        <authorList>
            <consortium name="The Broad Institute Genome Sequencing Platform"/>
            <person name="Cuomo C."/>
            <person name="Becnel J."/>
            <person name="Sanscrainte N."/>
            <person name="Walker B."/>
            <person name="Young S.K."/>
            <person name="Zeng Q."/>
            <person name="Gargeya S."/>
            <person name="Fitzgerald M."/>
            <person name="Haas B."/>
            <person name="Abouelleil A."/>
            <person name="Alvarado L."/>
            <person name="Arachchi H.M."/>
            <person name="Berlin A.M."/>
            <person name="Chapman S.B."/>
            <person name="Dewar J."/>
            <person name="Goldberg J."/>
            <person name="Griggs A."/>
            <person name="Gujja S."/>
            <person name="Hansen M."/>
            <person name="Howarth C."/>
            <person name="Imamovic A."/>
            <person name="Larimer J."/>
            <person name="McCowan C."/>
            <person name="Murphy C."/>
            <person name="Neiman D."/>
            <person name="Pearson M."/>
            <person name="Priest M."/>
            <person name="Roberts A."/>
            <person name="Saif S."/>
            <person name="Shea T."/>
            <person name="Sisk P."/>
            <person name="Sykes S."/>
            <person name="Wortman J."/>
            <person name="Nusbaum C."/>
            <person name="Birren B."/>
        </authorList>
    </citation>
    <scope>NUCLEOTIDE SEQUENCE [LARGE SCALE GENOMIC DNA]</scope>
    <source>
        <strain evidence="19">PRA339</strain>
    </source>
</reference>
<feature type="domain" description="Sec23/Sec24 helical" evidence="16">
    <location>
        <begin position="471"/>
        <end position="569"/>
    </location>
</feature>
<dbReference type="InterPro" id="IPR012990">
    <property type="entry name" value="Beta-sandwich_Sec23_24"/>
</dbReference>
<dbReference type="EMBL" id="KK365305">
    <property type="protein sequence ID" value="KCZ79295.1"/>
    <property type="molecule type" value="Genomic_DNA"/>
</dbReference>
<dbReference type="InterPro" id="IPR037364">
    <property type="entry name" value="Sec23"/>
</dbReference>
<evidence type="ECO:0000256" key="10">
    <source>
        <dbReference type="ARBA" id="ARBA00023136"/>
    </source>
</evidence>
<keyword evidence="8 12" id="KW-0931">ER-Golgi transport</keyword>
<evidence type="ECO:0000259" key="14">
    <source>
        <dbReference type="Pfam" id="PF04810"/>
    </source>
</evidence>
<reference evidence="18 19" key="2">
    <citation type="submission" date="2014-03" db="EMBL/GenBank/DDBJ databases">
        <title>The Genome Sequence of Anncaliia algerae insect isolate PRA339.</title>
        <authorList>
            <consortium name="The Broad Institute Genome Sequencing Platform"/>
            <consortium name="The Broad Institute Genome Sequencing Center for Infectious Disease"/>
            <person name="Cuomo C."/>
            <person name="Becnel J."/>
            <person name="Sanscrainte N."/>
            <person name="Walker B."/>
            <person name="Young S.K."/>
            <person name="Zeng Q."/>
            <person name="Gargeya S."/>
            <person name="Fitzgerald M."/>
            <person name="Haas B."/>
            <person name="Abouelleil A."/>
            <person name="Alvarado L."/>
            <person name="Arachchi H.M."/>
            <person name="Berlin A.M."/>
            <person name="Chapman S.B."/>
            <person name="Dewar J."/>
            <person name="Goldberg J."/>
            <person name="Griggs A."/>
            <person name="Gujja S."/>
            <person name="Hansen M."/>
            <person name="Howarth C."/>
            <person name="Imamovic A."/>
            <person name="Larimer J."/>
            <person name="McCowan C."/>
            <person name="Murphy C."/>
            <person name="Neiman D."/>
            <person name="Pearson M."/>
            <person name="Priest M."/>
            <person name="Roberts A."/>
            <person name="Saif S."/>
            <person name="Shea T."/>
            <person name="Sisk P."/>
            <person name="Sykes S."/>
            <person name="Wortman J."/>
            <person name="Nusbaum C."/>
            <person name="Birren B."/>
        </authorList>
    </citation>
    <scope>NUCLEOTIDE SEQUENCE [LARGE SCALE GENOMIC DNA]</scope>
    <source>
        <strain evidence="18 19">PRA339</strain>
    </source>
</reference>
<dbReference type="Gene3D" id="3.40.50.410">
    <property type="entry name" value="von Willebrand factor, type A domain"/>
    <property type="match status" value="1"/>
</dbReference>
<organism evidence="18 19">
    <name type="scientific">Anncaliia algerae PRA339</name>
    <dbReference type="NCBI Taxonomy" id="1288291"/>
    <lineage>
        <taxon>Eukaryota</taxon>
        <taxon>Fungi</taxon>
        <taxon>Fungi incertae sedis</taxon>
        <taxon>Microsporidia</taxon>
        <taxon>Tubulinosematoidea</taxon>
        <taxon>Tubulinosematidae</taxon>
        <taxon>Anncaliia</taxon>
    </lineage>
</organism>
<evidence type="ECO:0000256" key="5">
    <source>
        <dbReference type="ARBA" id="ARBA00022723"/>
    </source>
</evidence>
<dbReference type="InterPro" id="IPR036175">
    <property type="entry name" value="Sec23/24_helical_dom_sf"/>
</dbReference>
<evidence type="ECO:0000259" key="16">
    <source>
        <dbReference type="Pfam" id="PF04815"/>
    </source>
</evidence>
<sequence>MDQTIREIEKKDGVRLTWNIFPINKLEYTKQPVPIACLYSPHKQTTLLEYEPIFCQNKNCRAVINPYSQVNFQRQDWSCCFCQQRSLLPNHYKDLQFDNMAPELMEENTTIEYLLTRESNQSNVFFIILDACFFDEERKTLAIDAILRIIDNLPEDSYIGLVTFGTNIELYDLGLTEIRKTYLFSGRKEYKKDSLLNFTKGNVYNKFLVRKCESYEFLHNLVKEMKNDPFPVLNGYRQIRCTGAAISFVYSLLSSLQDVPVKYLLFTQGPCTVGPGTIASISLSEGIRSYMDILRGRSSFFKSSIDFYNHLSKEIALLGHSVDILAATLYDVGIYEMRPLVDLTGGVILLAQDFNYEIYLSTCEKITRKTDSYMNSVFNTKIKVITSPNLKYKGCVGQGIDSQEGWKINCLHEESNISLLFDNASDIKNEEVGYIQIITQKQRSDRKIITRVTTIARMFSENKTNIYSGFDQEAAMVLQARLFTLKKDPEEEIDLIRRIDRILVRFLKNYANYQQDSPSSLSLPSTMSFFPKFMYFFRRSLLVLLEAISPDEGAYHRNLLLRESTTNSITMIVPTLISYHYQGEAGPVEMDASSLNPEVILLFDSFHNVVVWRGNYIAQWIKENLHLQEEYKFLKDLVENVERKGRELVAQRLPTPKFVVCDQFGSQERLLLARVNPSVKGKIVTDDIDYETFKGFLYKLTVSS</sequence>
<evidence type="ECO:0000256" key="12">
    <source>
        <dbReference type="RuleBase" id="RU365030"/>
    </source>
</evidence>
<dbReference type="GO" id="GO:0070971">
    <property type="term" value="C:endoplasmic reticulum exit site"/>
    <property type="evidence" value="ECO:0007669"/>
    <property type="project" value="TreeGrafter"/>
</dbReference>
<name>A0A059EWJ3_9MICR</name>
<dbReference type="GO" id="GO:0030127">
    <property type="term" value="C:COPII vesicle coat"/>
    <property type="evidence" value="ECO:0007669"/>
    <property type="project" value="InterPro"/>
</dbReference>
<evidence type="ECO:0000256" key="4">
    <source>
        <dbReference type="ARBA" id="ARBA00022448"/>
    </source>
</evidence>
<gene>
    <name evidence="18" type="ORF">H312_03319</name>
</gene>
<dbReference type="AlphaFoldDB" id="A0A059EWJ3"/>
<evidence type="ECO:0000256" key="9">
    <source>
        <dbReference type="ARBA" id="ARBA00022927"/>
    </source>
</evidence>
<dbReference type="InterPro" id="IPR036174">
    <property type="entry name" value="Znf_Sec23_Sec24_sf"/>
</dbReference>
<dbReference type="HOGENOM" id="CLU_008658_3_0_1"/>
<dbReference type="OrthoDB" id="10256289at2759"/>
<dbReference type="Pfam" id="PF04815">
    <property type="entry name" value="Sec23_helical"/>
    <property type="match status" value="1"/>
</dbReference>
<dbReference type="Gene3D" id="2.30.30.380">
    <property type="entry name" value="Zn-finger domain of Sec23/24"/>
    <property type="match status" value="1"/>
</dbReference>
<dbReference type="GO" id="GO:0008270">
    <property type="term" value="F:zinc ion binding"/>
    <property type="evidence" value="ECO:0007669"/>
    <property type="project" value="InterPro"/>
</dbReference>
<comment type="function">
    <text evidence="12">Component of the coat protein complex II (COPII) which promotes the formation of transport vesicles from the endoplasmic reticulum (ER). The coat has two main functions, the physical deformation of the endoplasmic reticulum membrane into vesicles and the selection of cargo molecules.</text>
</comment>
<feature type="domain" description="Sec23/Sec24 beta-sandwich" evidence="17">
    <location>
        <begin position="378"/>
        <end position="459"/>
    </location>
</feature>
<evidence type="ECO:0000259" key="17">
    <source>
        <dbReference type="Pfam" id="PF08033"/>
    </source>
</evidence>
<dbReference type="InterPro" id="IPR006896">
    <property type="entry name" value="Sec23/24_trunk_dom"/>
</dbReference>
<evidence type="ECO:0000256" key="11">
    <source>
        <dbReference type="ARBA" id="ARBA00023329"/>
    </source>
</evidence>
<keyword evidence="4 12" id="KW-0813">Transport</keyword>
<protein>
    <recommendedName>
        <fullName evidence="12">Protein transport protein SEC23</fullName>
    </recommendedName>
</protein>
<keyword evidence="6 12" id="KW-0256">Endoplasmic reticulum</keyword>
<dbReference type="PANTHER" id="PTHR11141:SF0">
    <property type="entry name" value="PROTEIN TRANSPORT PROTEIN SEC23"/>
    <property type="match status" value="1"/>
</dbReference>
<comment type="subcellular location">
    <subcellularLocation>
        <location evidence="12">Cytoplasm</location>
    </subcellularLocation>
    <subcellularLocation>
        <location evidence="1 12">Cytoplasmic vesicle</location>
        <location evidence="1 12">COPII-coated vesicle membrane</location>
        <topology evidence="1 12">Peripheral membrane protein</topology>
        <orientation evidence="1 12">Cytoplasmic side</orientation>
    </subcellularLocation>
    <subcellularLocation>
        <location evidence="2 12">Endoplasmic reticulum membrane</location>
        <topology evidence="2 12">Peripheral membrane protein</topology>
        <orientation evidence="2 12">Cytoplasmic side</orientation>
    </subcellularLocation>
    <subcellularLocation>
        <location evidence="12">Golgi apparatus membrane</location>
        <topology evidence="12">Peripheral membrane protein</topology>
        <orientation evidence="12">Cytoplasmic side</orientation>
    </subcellularLocation>
</comment>
<feature type="domain" description="Gelsolin-like" evidence="13">
    <location>
        <begin position="586"/>
        <end position="671"/>
    </location>
</feature>
<feature type="domain" description="Zinc finger Sec23/Sec24-type" evidence="14">
    <location>
        <begin position="52"/>
        <end position="92"/>
    </location>
</feature>
<evidence type="ECO:0000313" key="19">
    <source>
        <dbReference type="Proteomes" id="UP000030655"/>
    </source>
</evidence>
<proteinExistence type="inferred from homology"/>
<evidence type="ECO:0000259" key="15">
    <source>
        <dbReference type="Pfam" id="PF04811"/>
    </source>
</evidence>
<dbReference type="GO" id="GO:0005096">
    <property type="term" value="F:GTPase activator activity"/>
    <property type="evidence" value="ECO:0007669"/>
    <property type="project" value="TreeGrafter"/>
</dbReference>
<dbReference type="Gene3D" id="1.20.120.730">
    <property type="entry name" value="Sec23/Sec24 helical domain"/>
    <property type="match status" value="1"/>
</dbReference>
<dbReference type="InterPro" id="IPR036180">
    <property type="entry name" value="Gelsolin-like_dom_sf"/>
</dbReference>
<dbReference type="InterPro" id="IPR036465">
    <property type="entry name" value="vWFA_dom_sf"/>
</dbReference>
<dbReference type="SUPFAM" id="SSF53300">
    <property type="entry name" value="vWA-like"/>
    <property type="match status" value="1"/>
</dbReference>
<evidence type="ECO:0000256" key="3">
    <source>
        <dbReference type="ARBA" id="ARBA00009210"/>
    </source>
</evidence>
<dbReference type="GO" id="GO:0000139">
    <property type="term" value="C:Golgi membrane"/>
    <property type="evidence" value="ECO:0007669"/>
    <property type="project" value="UniProtKB-SubCell"/>
</dbReference>
<dbReference type="Proteomes" id="UP000030655">
    <property type="component" value="Unassembled WGS sequence"/>
</dbReference>
<comment type="similarity">
    <text evidence="3 12">Belongs to the SEC23/SEC24 family. SEC23 subfamily.</text>
</comment>
<dbReference type="Gene3D" id="2.60.40.1670">
    <property type="entry name" value="beta-sandwich domain of Sec23/24"/>
    <property type="match status" value="1"/>
</dbReference>
<dbReference type="Gene3D" id="3.40.20.10">
    <property type="entry name" value="Severin"/>
    <property type="match status" value="1"/>
</dbReference>
<keyword evidence="19" id="KW-1185">Reference proteome</keyword>
<keyword evidence="12" id="KW-0333">Golgi apparatus</keyword>
<dbReference type="PANTHER" id="PTHR11141">
    <property type="entry name" value="PROTEIN TRANSPORT PROTEIN SEC23"/>
    <property type="match status" value="1"/>
</dbReference>
<dbReference type="Pfam" id="PF04810">
    <property type="entry name" value="zf-Sec23_Sec24"/>
    <property type="match status" value="1"/>
</dbReference>
<dbReference type="GO" id="GO:0005789">
    <property type="term" value="C:endoplasmic reticulum membrane"/>
    <property type="evidence" value="ECO:0007669"/>
    <property type="project" value="UniProtKB-SubCell"/>
</dbReference>
<dbReference type="SUPFAM" id="SSF82919">
    <property type="entry name" value="Zn-finger domain of Sec23/24"/>
    <property type="match status" value="1"/>
</dbReference>
<dbReference type="InterPro" id="IPR006900">
    <property type="entry name" value="Sec23/24_helical_dom"/>
</dbReference>